<accession>A0A1I3YIU0</accession>
<sequence length="58" mass="6885">MDRYQVYVLNNTLSTKLQSGCRDLCDYHVNLCLEAESEFYTSVERHALTDHVRKQEFN</sequence>
<protein>
    <submittedName>
        <fullName evidence="1">Uncharacterized protein</fullName>
    </submittedName>
</protein>
<proteinExistence type="predicted"/>
<dbReference type="EMBL" id="FOSP01000004">
    <property type="protein sequence ID" value="SFK31742.1"/>
    <property type="molecule type" value="Genomic_DNA"/>
</dbReference>
<organism evidence="1 2">
    <name type="scientific">Nitrosomonas aestuarii</name>
    <dbReference type="NCBI Taxonomy" id="52441"/>
    <lineage>
        <taxon>Bacteria</taxon>
        <taxon>Pseudomonadati</taxon>
        <taxon>Pseudomonadota</taxon>
        <taxon>Betaproteobacteria</taxon>
        <taxon>Nitrosomonadales</taxon>
        <taxon>Nitrosomonadaceae</taxon>
        <taxon>Nitrosomonas</taxon>
    </lineage>
</organism>
<name>A0A1I3YIU0_9PROT</name>
<dbReference type="AlphaFoldDB" id="A0A1I3YIU0"/>
<keyword evidence="2" id="KW-1185">Reference proteome</keyword>
<evidence type="ECO:0000313" key="2">
    <source>
        <dbReference type="Proteomes" id="UP000199533"/>
    </source>
</evidence>
<reference evidence="2" key="1">
    <citation type="submission" date="2016-10" db="EMBL/GenBank/DDBJ databases">
        <authorList>
            <person name="Varghese N."/>
            <person name="Submissions S."/>
        </authorList>
    </citation>
    <scope>NUCLEOTIDE SEQUENCE [LARGE SCALE GENOMIC DNA]</scope>
    <source>
        <strain evidence="2">Nm69</strain>
    </source>
</reference>
<dbReference type="STRING" id="52441.SAMN05216302_100415"/>
<evidence type="ECO:0000313" key="1">
    <source>
        <dbReference type="EMBL" id="SFK31742.1"/>
    </source>
</evidence>
<dbReference type="Proteomes" id="UP000199533">
    <property type="component" value="Unassembled WGS sequence"/>
</dbReference>
<gene>
    <name evidence="1" type="ORF">SAMN05216302_100415</name>
</gene>